<evidence type="ECO:0000256" key="2">
    <source>
        <dbReference type="SAM" id="SignalP"/>
    </source>
</evidence>
<organism evidence="3 4">
    <name type="scientific">Lithospermum erythrorhizon</name>
    <name type="common">Purple gromwell</name>
    <name type="synonym">Lithospermum officinale var. erythrorhizon</name>
    <dbReference type="NCBI Taxonomy" id="34254"/>
    <lineage>
        <taxon>Eukaryota</taxon>
        <taxon>Viridiplantae</taxon>
        <taxon>Streptophyta</taxon>
        <taxon>Embryophyta</taxon>
        <taxon>Tracheophyta</taxon>
        <taxon>Spermatophyta</taxon>
        <taxon>Magnoliopsida</taxon>
        <taxon>eudicotyledons</taxon>
        <taxon>Gunneridae</taxon>
        <taxon>Pentapetalae</taxon>
        <taxon>asterids</taxon>
        <taxon>lamiids</taxon>
        <taxon>Boraginales</taxon>
        <taxon>Boraginaceae</taxon>
        <taxon>Boraginoideae</taxon>
        <taxon>Lithospermeae</taxon>
        <taxon>Lithospermum</taxon>
    </lineage>
</organism>
<dbReference type="AlphaFoldDB" id="A0AAV3RIL6"/>
<dbReference type="EMBL" id="BAABME010009456">
    <property type="protein sequence ID" value="GAA0175201.1"/>
    <property type="molecule type" value="Genomic_DNA"/>
</dbReference>
<evidence type="ECO:0000313" key="4">
    <source>
        <dbReference type="Proteomes" id="UP001454036"/>
    </source>
</evidence>
<accession>A0AAV3RIL6</accession>
<keyword evidence="1" id="KW-1133">Transmembrane helix</keyword>
<keyword evidence="4" id="KW-1185">Reference proteome</keyword>
<sequence length="155" mass="16752">MLNFLLPLELSLVALVLGKDTAAPPVECILSSKFSGDRVSQRSGCPLWMLSIVGDAIGDWTPRSANMFEKPVKCPATSADDMDFHINNDMSCHVSSDMADLGWQCAVCTFKFVLNVGTARSGPDLACPLRLGLVRVVWLLALVACVAFLVEACFK</sequence>
<feature type="transmembrane region" description="Helical" evidence="1">
    <location>
        <begin position="136"/>
        <end position="154"/>
    </location>
</feature>
<reference evidence="3 4" key="1">
    <citation type="submission" date="2024-01" db="EMBL/GenBank/DDBJ databases">
        <title>The complete chloroplast genome sequence of Lithospermum erythrorhizon: insights into the phylogenetic relationship among Boraginaceae species and the maternal lineages of purple gromwells.</title>
        <authorList>
            <person name="Okada T."/>
            <person name="Watanabe K."/>
        </authorList>
    </citation>
    <scope>NUCLEOTIDE SEQUENCE [LARGE SCALE GENOMIC DNA]</scope>
</reference>
<feature type="chain" id="PRO_5043337944" evidence="2">
    <location>
        <begin position="19"/>
        <end position="155"/>
    </location>
</feature>
<dbReference type="Proteomes" id="UP001454036">
    <property type="component" value="Unassembled WGS sequence"/>
</dbReference>
<comment type="caution">
    <text evidence="3">The sequence shown here is derived from an EMBL/GenBank/DDBJ whole genome shotgun (WGS) entry which is preliminary data.</text>
</comment>
<evidence type="ECO:0000313" key="3">
    <source>
        <dbReference type="EMBL" id="GAA0175201.1"/>
    </source>
</evidence>
<proteinExistence type="predicted"/>
<keyword evidence="1" id="KW-0812">Transmembrane</keyword>
<feature type="signal peptide" evidence="2">
    <location>
        <begin position="1"/>
        <end position="18"/>
    </location>
</feature>
<keyword evidence="1" id="KW-0472">Membrane</keyword>
<evidence type="ECO:0000256" key="1">
    <source>
        <dbReference type="SAM" id="Phobius"/>
    </source>
</evidence>
<name>A0AAV3RIL6_LITER</name>
<gene>
    <name evidence="3" type="ORF">LIER_28428</name>
</gene>
<protein>
    <submittedName>
        <fullName evidence="3">Uncharacterized protein</fullName>
    </submittedName>
</protein>
<keyword evidence="2" id="KW-0732">Signal</keyword>